<dbReference type="Pfam" id="PF10093">
    <property type="entry name" value="EarP"/>
    <property type="match status" value="1"/>
</dbReference>
<dbReference type="NCBIfam" id="TIGR03837">
    <property type="entry name" value="efp_Arg_rhamno"/>
    <property type="match status" value="1"/>
</dbReference>
<dbReference type="Proteomes" id="UP001367030">
    <property type="component" value="Unassembled WGS sequence"/>
</dbReference>
<evidence type="ECO:0000256" key="3">
    <source>
        <dbReference type="ARBA" id="ARBA00024303"/>
    </source>
</evidence>
<organism evidence="8 9">
    <name type="scientific">Variovorax robiniae</name>
    <dbReference type="NCBI Taxonomy" id="1836199"/>
    <lineage>
        <taxon>Bacteria</taxon>
        <taxon>Pseudomonadati</taxon>
        <taxon>Pseudomonadota</taxon>
        <taxon>Betaproteobacteria</taxon>
        <taxon>Burkholderiales</taxon>
        <taxon>Comamonadaceae</taxon>
        <taxon>Variovorax</taxon>
    </lineage>
</organism>
<evidence type="ECO:0000256" key="2">
    <source>
        <dbReference type="ARBA" id="ARBA00022679"/>
    </source>
</evidence>
<dbReference type="GO" id="GO:0003746">
    <property type="term" value="F:translation elongation factor activity"/>
    <property type="evidence" value="ECO:0007669"/>
    <property type="project" value="UniProtKB-KW"/>
</dbReference>
<proteinExistence type="inferred from homology"/>
<keyword evidence="9" id="KW-1185">Reference proteome</keyword>
<gene>
    <name evidence="8" type="primary">earP</name>
    <name evidence="8" type="ORF">WKW79_04650</name>
</gene>
<evidence type="ECO:0000256" key="7">
    <source>
        <dbReference type="ARBA" id="ARBA00048472"/>
    </source>
</evidence>
<dbReference type="RefSeq" id="WP_340334611.1">
    <property type="nucleotide sequence ID" value="NZ_JBBKZS010000002.1"/>
</dbReference>
<evidence type="ECO:0000256" key="6">
    <source>
        <dbReference type="ARBA" id="ARBA00030025"/>
    </source>
</evidence>
<reference evidence="8 9" key="1">
    <citation type="submission" date="2024-03" db="EMBL/GenBank/DDBJ databases">
        <title>Novel species of the genus Variovorax.</title>
        <authorList>
            <person name="Liu Q."/>
            <person name="Xin Y.-H."/>
        </authorList>
    </citation>
    <scope>NUCLEOTIDE SEQUENCE [LARGE SCALE GENOMIC DNA]</scope>
    <source>
        <strain evidence="8 9">KACC 18901</strain>
    </source>
</reference>
<evidence type="ECO:0000256" key="4">
    <source>
        <dbReference type="ARBA" id="ARBA00024346"/>
    </source>
</evidence>
<comment type="caution">
    <text evidence="8">The sequence shown here is derived from an EMBL/GenBank/DDBJ whole genome shotgun (WGS) entry which is preliminary data.</text>
</comment>
<protein>
    <recommendedName>
        <fullName evidence="5">Protein-arginine rhamnosyltransferase</fullName>
    </recommendedName>
    <alternativeName>
        <fullName evidence="6">EF-P arginine rhamnosyltransferase</fullName>
    </alternativeName>
</protein>
<keyword evidence="8" id="KW-0648">Protein biosynthesis</keyword>
<evidence type="ECO:0000256" key="5">
    <source>
        <dbReference type="ARBA" id="ARBA00024416"/>
    </source>
</evidence>
<dbReference type="InterPro" id="IPR016633">
    <property type="entry name" value="EarP"/>
</dbReference>
<evidence type="ECO:0000256" key="1">
    <source>
        <dbReference type="ARBA" id="ARBA00022676"/>
    </source>
</evidence>
<keyword evidence="8" id="KW-0251">Elongation factor</keyword>
<name>A0ABU8X210_9BURK</name>
<accession>A0ABU8X210</accession>
<sequence>MRWDIFCKVIDNHGDLGVCWRLACQMAAQGDSVRLWVDDGAALQWMAPTGHAGVQVVDWRASAAVLEAAAEAAPDVLVEAFGCDPAPELIARFAEAGSDDRPPRPWINLEYLSAEPYVERLHGLPSPVFRGPGEGLSKKFFYPGFTTATGGLLREPDLTSRQEAFDRAAWLSAQGIDWQGERLVSLFCYEPPALADLLGQLAAGPVPTRLLVTPGRAAREVEAITGLNAKSAPYVRGALSISWLPYLTQQDFDHLLWASDLNFVRGEDSFVRAIWAGAPMVWQIYPQDDDAHHVKLAAFLDWLGAPASLRHGHLIWNGFEAGPLPSLDRATLAEWRANAQSARERLLQQNDLVTQLRGLISQKS</sequence>
<comment type="similarity">
    <text evidence="4">Belongs to the glycosyltransferase 104 family.</text>
</comment>
<dbReference type="PIRSF" id="PIRSF015557">
    <property type="entry name" value="UCP015557"/>
    <property type="match status" value="1"/>
</dbReference>
<comment type="function">
    <text evidence="3">Protein-arginine rhamnosyltransferase that catalyzes the transfer of a single rhamnose to elongation factor P (EF-P) on 'Lys-32', a modification required for EF-P-dependent rescue of polyproline stalled ribosomes.</text>
</comment>
<keyword evidence="2" id="KW-0808">Transferase</keyword>
<dbReference type="EMBL" id="JBBKZS010000002">
    <property type="protein sequence ID" value="MEJ8853843.1"/>
    <property type="molecule type" value="Genomic_DNA"/>
</dbReference>
<comment type="catalytic activity">
    <reaction evidence="7">
        <text>dTDP-beta-L-rhamnose + L-arginyl-[protein] = N(omega)-(alpha-L-rhamnosyl)-L-arginyl-[protein] + dTDP + H(+)</text>
        <dbReference type="Rhea" id="RHEA:66692"/>
        <dbReference type="Rhea" id="RHEA-COMP:10532"/>
        <dbReference type="Rhea" id="RHEA-COMP:17096"/>
        <dbReference type="ChEBI" id="CHEBI:15378"/>
        <dbReference type="ChEBI" id="CHEBI:29965"/>
        <dbReference type="ChEBI" id="CHEBI:57510"/>
        <dbReference type="ChEBI" id="CHEBI:58369"/>
        <dbReference type="ChEBI" id="CHEBI:167445"/>
    </reaction>
    <physiologicalReaction direction="left-to-right" evidence="7">
        <dbReference type="Rhea" id="RHEA:66693"/>
    </physiologicalReaction>
</comment>
<keyword evidence="1" id="KW-0328">Glycosyltransferase</keyword>
<evidence type="ECO:0000313" key="8">
    <source>
        <dbReference type="EMBL" id="MEJ8853843.1"/>
    </source>
</evidence>
<evidence type="ECO:0000313" key="9">
    <source>
        <dbReference type="Proteomes" id="UP001367030"/>
    </source>
</evidence>